<evidence type="ECO:0000256" key="4">
    <source>
        <dbReference type="ARBA" id="ARBA00022989"/>
    </source>
</evidence>
<dbReference type="GO" id="GO:0016020">
    <property type="term" value="C:membrane"/>
    <property type="evidence" value="ECO:0007669"/>
    <property type="project" value="UniProtKB-SubCell"/>
</dbReference>
<dbReference type="PROSITE" id="PS50850">
    <property type="entry name" value="MFS"/>
    <property type="match status" value="1"/>
</dbReference>
<dbReference type="EnsemblMetazoa" id="MESCA008356-RA">
    <property type="protein sequence ID" value="MESCA008356-PA"/>
    <property type="gene ID" value="MESCA008356"/>
</dbReference>
<evidence type="ECO:0000256" key="1">
    <source>
        <dbReference type="ARBA" id="ARBA00004141"/>
    </source>
</evidence>
<keyword evidence="3 6" id="KW-0812">Transmembrane</keyword>
<feature type="transmembrane region" description="Helical" evidence="6">
    <location>
        <begin position="25"/>
        <end position="49"/>
    </location>
</feature>
<dbReference type="SUPFAM" id="SSF103473">
    <property type="entry name" value="MFS general substrate transporter"/>
    <property type="match status" value="2"/>
</dbReference>
<evidence type="ECO:0000256" key="5">
    <source>
        <dbReference type="ARBA" id="ARBA00023136"/>
    </source>
</evidence>
<comment type="subcellular location">
    <subcellularLocation>
        <location evidence="1">Membrane</location>
        <topology evidence="1">Multi-pass membrane protein</topology>
    </subcellularLocation>
</comment>
<keyword evidence="2" id="KW-0813">Transport</keyword>
<evidence type="ECO:0000256" key="6">
    <source>
        <dbReference type="SAM" id="Phobius"/>
    </source>
</evidence>
<organism evidence="8 9">
    <name type="scientific">Megaselia scalaris</name>
    <name type="common">Humpbacked fly</name>
    <name type="synonym">Phora scalaris</name>
    <dbReference type="NCBI Taxonomy" id="36166"/>
    <lineage>
        <taxon>Eukaryota</taxon>
        <taxon>Metazoa</taxon>
        <taxon>Ecdysozoa</taxon>
        <taxon>Arthropoda</taxon>
        <taxon>Hexapoda</taxon>
        <taxon>Insecta</taxon>
        <taxon>Pterygota</taxon>
        <taxon>Neoptera</taxon>
        <taxon>Endopterygota</taxon>
        <taxon>Diptera</taxon>
        <taxon>Brachycera</taxon>
        <taxon>Muscomorpha</taxon>
        <taxon>Platypezoidea</taxon>
        <taxon>Phoridae</taxon>
        <taxon>Megaseliini</taxon>
        <taxon>Megaselia</taxon>
    </lineage>
</organism>
<dbReference type="Gene3D" id="1.20.1250.20">
    <property type="entry name" value="MFS general substrate transporter like domains"/>
    <property type="match status" value="2"/>
</dbReference>
<evidence type="ECO:0000259" key="7">
    <source>
        <dbReference type="PROSITE" id="PS50850"/>
    </source>
</evidence>
<dbReference type="InterPro" id="IPR020846">
    <property type="entry name" value="MFS_dom"/>
</dbReference>
<feature type="transmembrane region" description="Helical" evidence="6">
    <location>
        <begin position="61"/>
        <end position="81"/>
    </location>
</feature>
<feature type="domain" description="Major facilitator superfamily (MFS) profile" evidence="7">
    <location>
        <begin position="30"/>
        <end position="194"/>
    </location>
</feature>
<protein>
    <recommendedName>
        <fullName evidence="7">Major facilitator superfamily (MFS) profile domain-containing protein</fullName>
    </recommendedName>
</protein>
<keyword evidence="4 6" id="KW-1133">Transmembrane helix</keyword>
<dbReference type="PANTHER" id="PTHR23511">
    <property type="entry name" value="SYNAPTIC VESICLE GLYCOPROTEIN 2"/>
    <property type="match status" value="1"/>
</dbReference>
<keyword evidence="9" id="KW-1185">Reference proteome</keyword>
<accession>T1GX18</accession>
<dbReference type="AlphaFoldDB" id="T1GX18"/>
<dbReference type="Pfam" id="PF07690">
    <property type="entry name" value="MFS_1"/>
    <property type="match status" value="1"/>
</dbReference>
<dbReference type="PANTHER" id="PTHR23511:SF35">
    <property type="entry name" value="MAJOR FACILITATOR SUPERFAMILY (MFS) PROFILE DOMAIN-CONTAINING PROTEIN"/>
    <property type="match status" value="1"/>
</dbReference>
<proteinExistence type="predicted"/>
<evidence type="ECO:0000313" key="8">
    <source>
        <dbReference type="EnsemblMetazoa" id="MESCA008356-PA"/>
    </source>
</evidence>
<keyword evidence="5 6" id="KW-0472">Membrane</keyword>
<dbReference type="HOGENOM" id="CLU_1403923_0_0_1"/>
<dbReference type="GO" id="GO:0022857">
    <property type="term" value="F:transmembrane transporter activity"/>
    <property type="evidence" value="ECO:0007669"/>
    <property type="project" value="InterPro"/>
</dbReference>
<feature type="transmembrane region" description="Helical" evidence="6">
    <location>
        <begin position="131"/>
        <end position="152"/>
    </location>
</feature>
<evidence type="ECO:0000256" key="3">
    <source>
        <dbReference type="ARBA" id="ARBA00022692"/>
    </source>
</evidence>
<evidence type="ECO:0000256" key="2">
    <source>
        <dbReference type="ARBA" id="ARBA00022448"/>
    </source>
</evidence>
<sequence length="194" mass="20881">MSYQKGERATVDEALEKAGFGKFNIALLSVTGLVMFNTLLEGLGISYVLSIVNCEFKLNSFQSGILTAVNVLGIIASSHLMGYLADTMGRKRLMVPTLLMGFSMTCASSFSPNYAILATTRFLSGFLFQSGILTAVNVLGIIASSHLMGYLADTMGRKRLMVPTLLMGFSMTCASSFSPNYAILATTRFLSGFL</sequence>
<name>T1GX18_MEGSC</name>
<dbReference type="InterPro" id="IPR011701">
    <property type="entry name" value="MFS"/>
</dbReference>
<dbReference type="STRING" id="36166.T1GX18"/>
<feature type="transmembrane region" description="Helical" evidence="6">
    <location>
        <begin position="93"/>
        <end position="111"/>
    </location>
</feature>
<dbReference type="EMBL" id="CAQQ02090597">
    <property type="status" value="NOT_ANNOTATED_CDS"/>
    <property type="molecule type" value="Genomic_DNA"/>
</dbReference>
<evidence type="ECO:0000313" key="9">
    <source>
        <dbReference type="Proteomes" id="UP000015102"/>
    </source>
</evidence>
<dbReference type="InterPro" id="IPR036259">
    <property type="entry name" value="MFS_trans_sf"/>
</dbReference>
<reference evidence="9" key="1">
    <citation type="submission" date="2013-02" db="EMBL/GenBank/DDBJ databases">
        <authorList>
            <person name="Hughes D."/>
        </authorList>
    </citation>
    <scope>NUCLEOTIDE SEQUENCE</scope>
    <source>
        <strain>Durham</strain>
        <strain evidence="9">NC isolate 2 -- Noor lab</strain>
    </source>
</reference>
<feature type="transmembrane region" description="Helical" evidence="6">
    <location>
        <begin position="164"/>
        <end position="184"/>
    </location>
</feature>
<reference evidence="8" key="2">
    <citation type="submission" date="2015-06" db="UniProtKB">
        <authorList>
            <consortium name="EnsemblMetazoa"/>
        </authorList>
    </citation>
    <scope>IDENTIFICATION</scope>
</reference>
<dbReference type="Proteomes" id="UP000015102">
    <property type="component" value="Unassembled WGS sequence"/>
</dbReference>